<dbReference type="EMBL" id="JBHLTS010000007">
    <property type="protein sequence ID" value="MFC0513359.1"/>
    <property type="molecule type" value="Genomic_DNA"/>
</dbReference>
<proteinExistence type="predicted"/>
<dbReference type="CDD" id="cd14728">
    <property type="entry name" value="Ere-like"/>
    <property type="match status" value="1"/>
</dbReference>
<dbReference type="Pfam" id="PF05139">
    <property type="entry name" value="Erythro_esteras"/>
    <property type="match status" value="1"/>
</dbReference>
<dbReference type="InterPro" id="IPR052036">
    <property type="entry name" value="Hydrolase/PRTase-associated"/>
</dbReference>
<keyword evidence="2" id="KW-1185">Reference proteome</keyword>
<dbReference type="Gene3D" id="3.40.1660.10">
    <property type="entry name" value="EreA-like (biosynthetic domain)"/>
    <property type="match status" value="1"/>
</dbReference>
<gene>
    <name evidence="1" type="ORF">ACFFGT_04080</name>
</gene>
<protein>
    <submittedName>
        <fullName evidence="1">Erythromycin esterase family protein</fullName>
        <ecNumber evidence="1">3.1.1.-</ecNumber>
    </submittedName>
</protein>
<organism evidence="1 2">
    <name type="scientific">Mucilaginibacter angelicae</name>
    <dbReference type="NCBI Taxonomy" id="869718"/>
    <lineage>
        <taxon>Bacteria</taxon>
        <taxon>Pseudomonadati</taxon>
        <taxon>Bacteroidota</taxon>
        <taxon>Sphingobacteriia</taxon>
        <taxon>Sphingobacteriales</taxon>
        <taxon>Sphingobacteriaceae</taxon>
        <taxon>Mucilaginibacter</taxon>
    </lineage>
</organism>
<dbReference type="EC" id="3.1.1.-" evidence="1"/>
<dbReference type="SUPFAM" id="SSF159501">
    <property type="entry name" value="EreA/ChaN-like"/>
    <property type="match status" value="1"/>
</dbReference>
<dbReference type="Proteomes" id="UP001589828">
    <property type="component" value="Unassembled WGS sequence"/>
</dbReference>
<evidence type="ECO:0000313" key="2">
    <source>
        <dbReference type="Proteomes" id="UP001589828"/>
    </source>
</evidence>
<comment type="caution">
    <text evidence="1">The sequence shown here is derived from an EMBL/GenBank/DDBJ whole genome shotgun (WGS) entry which is preliminary data.</text>
</comment>
<dbReference type="PANTHER" id="PTHR31299:SF0">
    <property type="entry name" value="ESTERASE, PUTATIVE (AFU_ORTHOLOGUE AFUA_1G05850)-RELATED"/>
    <property type="match status" value="1"/>
</dbReference>
<accession>A0ABV6L0V8</accession>
<reference evidence="1 2" key="1">
    <citation type="submission" date="2024-09" db="EMBL/GenBank/DDBJ databases">
        <authorList>
            <person name="Sun Q."/>
            <person name="Mori K."/>
        </authorList>
    </citation>
    <scope>NUCLEOTIDE SEQUENCE [LARGE SCALE GENOMIC DNA]</scope>
    <source>
        <strain evidence="1 2">NCAIM B.02415</strain>
    </source>
</reference>
<dbReference type="InterPro" id="IPR007815">
    <property type="entry name" value="Emycin_Estase"/>
</dbReference>
<dbReference type="GO" id="GO:0016787">
    <property type="term" value="F:hydrolase activity"/>
    <property type="evidence" value="ECO:0007669"/>
    <property type="project" value="UniProtKB-KW"/>
</dbReference>
<keyword evidence="1" id="KW-0378">Hydrolase</keyword>
<sequence length="351" mass="40811">MALGEVSHGGYEPIAFKANMVRYLIEDKGYRKVLFELPDLTSVRMLRSYLNNQKNAGDTSYITKWIKDAQFVDATTSVCLNLFKWIKQYNDRHPENMVEVMGFEIGKEQSIINFILNKYIIPYDHEQGQRYVYKLNSGVSDVEKVQILNEWLLSNESELRTKLNKEDFKWLYFYIHNAVSGLNYLDKDSKSRSDHSNDANLFRDSVMAENVKYLSGDDKTILWAHNSHVIRTGIKYMGDYLNQYFKNSYYIIATDFSKIARVDVIMKSQTERESKQYVTRTFKSGPSTAAYSILEKYGVSEGVFFHRDMLRMNIKEDTNTIDANGLHFYIPGLHNSFDALVVFSNIYPTAQ</sequence>
<name>A0ABV6L0V8_9SPHI</name>
<dbReference type="PANTHER" id="PTHR31299">
    <property type="entry name" value="ESTERASE, PUTATIVE (AFU_ORTHOLOGUE AFUA_1G05850)-RELATED"/>
    <property type="match status" value="1"/>
</dbReference>
<evidence type="ECO:0000313" key="1">
    <source>
        <dbReference type="EMBL" id="MFC0513359.1"/>
    </source>
</evidence>
<dbReference type="RefSeq" id="WP_377021227.1">
    <property type="nucleotide sequence ID" value="NZ_JBHLTS010000007.1"/>
</dbReference>